<keyword evidence="1" id="KW-0732">Signal</keyword>
<gene>
    <name evidence="2" type="ORF">M3P19_15670</name>
</gene>
<name>A0ABT0PXL2_9FLAO</name>
<sequence length="180" mass="20613">MIQSKFKTICLVTLLLTICSTPLTAQTNPIEKFSFLIGDFVFKGKTLSSPDTYSEYTGVWSGKYALDGTAIVEEFKIHGPQGQPVFFGMTTRAFNQKENKWVMGYFDALNPAWYPLGDPVFQDDGRITFFGRFPGMNENQKLRISFFDIAMDSFKWKSDISMDNGETWIEDYTIIEVVRK</sequence>
<protein>
    <recommendedName>
        <fullName evidence="4">DUF1579 domain-containing protein</fullName>
    </recommendedName>
</protein>
<feature type="chain" id="PRO_5046034419" description="DUF1579 domain-containing protein" evidence="1">
    <location>
        <begin position="26"/>
        <end position="180"/>
    </location>
</feature>
<keyword evidence="3" id="KW-1185">Reference proteome</keyword>
<evidence type="ECO:0000313" key="2">
    <source>
        <dbReference type="EMBL" id="MCL6275452.1"/>
    </source>
</evidence>
<dbReference type="RefSeq" id="WP_249658636.1">
    <property type="nucleotide sequence ID" value="NZ_JAMFMA010000004.1"/>
</dbReference>
<reference evidence="2 3" key="1">
    <citation type="submission" date="2022-05" db="EMBL/GenBank/DDBJ databases">
        <authorList>
            <person name="Park J.-S."/>
        </authorList>
    </citation>
    <scope>NUCLEOTIDE SEQUENCE [LARGE SCALE GENOMIC DNA]</scope>
    <source>
        <strain evidence="2 3">2012CJ35-5</strain>
    </source>
</reference>
<evidence type="ECO:0000256" key="1">
    <source>
        <dbReference type="SAM" id="SignalP"/>
    </source>
</evidence>
<evidence type="ECO:0008006" key="4">
    <source>
        <dbReference type="Google" id="ProtNLM"/>
    </source>
</evidence>
<comment type="caution">
    <text evidence="2">The sequence shown here is derived from an EMBL/GenBank/DDBJ whole genome shotgun (WGS) entry which is preliminary data.</text>
</comment>
<accession>A0ABT0PXL2</accession>
<feature type="signal peptide" evidence="1">
    <location>
        <begin position="1"/>
        <end position="25"/>
    </location>
</feature>
<dbReference type="Proteomes" id="UP001203607">
    <property type="component" value="Unassembled WGS sequence"/>
</dbReference>
<organism evidence="2 3">
    <name type="scientific">Flagellimonas spongiicola</name>
    <dbReference type="NCBI Taxonomy" id="2942208"/>
    <lineage>
        <taxon>Bacteria</taxon>
        <taxon>Pseudomonadati</taxon>
        <taxon>Bacteroidota</taxon>
        <taxon>Flavobacteriia</taxon>
        <taxon>Flavobacteriales</taxon>
        <taxon>Flavobacteriaceae</taxon>
        <taxon>Flagellimonas</taxon>
    </lineage>
</organism>
<dbReference type="EMBL" id="JAMFMA010000004">
    <property type="protein sequence ID" value="MCL6275452.1"/>
    <property type="molecule type" value="Genomic_DNA"/>
</dbReference>
<evidence type="ECO:0000313" key="3">
    <source>
        <dbReference type="Proteomes" id="UP001203607"/>
    </source>
</evidence>
<proteinExistence type="predicted"/>